<reference evidence="2" key="1">
    <citation type="submission" date="2023-06" db="EMBL/GenBank/DDBJ databases">
        <title>lsaBGC provides a comprehensive framework for evolutionary analysis of biosynthetic gene clusters within focal taxa.</title>
        <authorList>
            <person name="Salamzade R."/>
            <person name="Sandstrom S."/>
            <person name="Kalan L.R."/>
        </authorList>
    </citation>
    <scope>NUCLEOTIDE SEQUENCE</scope>
    <source>
        <strain evidence="2">P3-SID899</strain>
    </source>
</reference>
<accession>A0AAP3AJ70</accession>
<comment type="caution">
    <text evidence="2">The sequence shown here is derived from an EMBL/GenBank/DDBJ whole genome shotgun (WGS) entry which is preliminary data.</text>
</comment>
<evidence type="ECO:0000313" key="2">
    <source>
        <dbReference type="EMBL" id="MCV7629060.1"/>
    </source>
</evidence>
<sequence>MKASVQDLLAGPRGRRLCLEATRMLSLRVAELVFWLGYELDPGRGTSLVVWSPGGGALEAGARPAVSIEQAAQAMADLDLSGLTDEVVQAALVGTVMSARYWQEPDGEDVLAGHPAVQAALEPVAEGVLGSAVARHWGSPRAAAQWVIDWRAFEDPAPVSRDAQGVLAAWAREERRQEVRAATEHPADPTANFSGTWWSIPQGAVVSVGQIPAGLDLVEDDIGAEAATVIPVRGAGRTYEVRGPGDWVRLCRRFPLEVSASRRHDWYRVTGRSGRWVIPDWEQVASEWDAVHLTTLGYLGAATRALPVDADMATVLAGWNPDTTVWLTDTVRESEEPRQCWQRVSGDDGWARCLPVRDVGSEGPARGRGASPPVEG</sequence>
<proteinExistence type="predicted"/>
<name>A0AAP3AJ70_MICLU</name>
<dbReference type="EMBL" id="JALXKZ020000013">
    <property type="protein sequence ID" value="MCV7629060.1"/>
    <property type="molecule type" value="Genomic_DNA"/>
</dbReference>
<protein>
    <submittedName>
        <fullName evidence="2">Uncharacterized protein</fullName>
    </submittedName>
</protein>
<dbReference type="RefSeq" id="WP_194205111.1">
    <property type="nucleotide sequence ID" value="NZ_JAFDOZ010000176.1"/>
</dbReference>
<gene>
    <name evidence="2" type="ORF">M3A82_006870</name>
</gene>
<dbReference type="AlphaFoldDB" id="A0AAP3AJ70"/>
<feature type="region of interest" description="Disordered" evidence="1">
    <location>
        <begin position="355"/>
        <end position="376"/>
    </location>
</feature>
<dbReference type="Proteomes" id="UP001205867">
    <property type="component" value="Unassembled WGS sequence"/>
</dbReference>
<evidence type="ECO:0000256" key="1">
    <source>
        <dbReference type="SAM" id="MobiDB-lite"/>
    </source>
</evidence>
<evidence type="ECO:0000313" key="3">
    <source>
        <dbReference type="Proteomes" id="UP001205867"/>
    </source>
</evidence>
<organism evidence="2 3">
    <name type="scientific">Micrococcus luteus</name>
    <name type="common">Micrococcus lysodeikticus</name>
    <dbReference type="NCBI Taxonomy" id="1270"/>
    <lineage>
        <taxon>Bacteria</taxon>
        <taxon>Bacillati</taxon>
        <taxon>Actinomycetota</taxon>
        <taxon>Actinomycetes</taxon>
        <taxon>Micrococcales</taxon>
        <taxon>Micrococcaceae</taxon>
        <taxon>Micrococcus</taxon>
    </lineage>
</organism>